<feature type="signal peptide" evidence="13">
    <location>
        <begin position="1"/>
        <end position="30"/>
    </location>
</feature>
<evidence type="ECO:0000313" key="17">
    <source>
        <dbReference type="Proteomes" id="UP000182379"/>
    </source>
</evidence>
<keyword evidence="6 11" id="KW-0798">TonB box</keyword>
<keyword evidence="9 10" id="KW-0998">Cell outer membrane</keyword>
<comment type="caution">
    <text evidence="16">The sequence shown here is derived from an EMBL/GenBank/DDBJ whole genome shotgun (WGS) entry which is preliminary data.</text>
</comment>
<evidence type="ECO:0000256" key="9">
    <source>
        <dbReference type="ARBA" id="ARBA00023237"/>
    </source>
</evidence>
<evidence type="ECO:0000256" key="4">
    <source>
        <dbReference type="ARBA" id="ARBA00022692"/>
    </source>
</evidence>
<evidence type="ECO:0000256" key="11">
    <source>
        <dbReference type="RuleBase" id="RU003357"/>
    </source>
</evidence>
<dbReference type="Gene3D" id="2.40.170.20">
    <property type="entry name" value="TonB-dependent receptor, beta-barrel domain"/>
    <property type="match status" value="1"/>
</dbReference>
<dbReference type="InterPro" id="IPR000531">
    <property type="entry name" value="Beta-barrel_TonB"/>
</dbReference>
<dbReference type="PROSITE" id="PS52016">
    <property type="entry name" value="TONB_DEPENDENT_REC_3"/>
    <property type="match status" value="1"/>
</dbReference>
<keyword evidence="8" id="KW-0675">Receptor</keyword>
<dbReference type="GO" id="GO:0044718">
    <property type="term" value="P:siderophore transmembrane transport"/>
    <property type="evidence" value="ECO:0007669"/>
    <property type="project" value="TreeGrafter"/>
</dbReference>
<keyword evidence="7 10" id="KW-0472">Membrane</keyword>
<evidence type="ECO:0000256" key="7">
    <source>
        <dbReference type="ARBA" id="ARBA00023136"/>
    </source>
</evidence>
<dbReference type="AlphaFoldDB" id="A0A1H3AB52"/>
<evidence type="ECO:0000256" key="2">
    <source>
        <dbReference type="ARBA" id="ARBA00022448"/>
    </source>
</evidence>
<accession>A0A1H3AB52</accession>
<dbReference type="InterPro" id="IPR012910">
    <property type="entry name" value="Plug_dom"/>
</dbReference>
<dbReference type="Pfam" id="PF00593">
    <property type="entry name" value="TonB_dep_Rec_b-barrel"/>
    <property type="match status" value="1"/>
</dbReference>
<dbReference type="InterPro" id="IPR036942">
    <property type="entry name" value="Beta-barrel_TonB_sf"/>
</dbReference>
<dbReference type="EMBL" id="FNOP01000019">
    <property type="protein sequence ID" value="SDX26691.1"/>
    <property type="molecule type" value="Genomic_DNA"/>
</dbReference>
<organism evidence="16 17">
    <name type="scientific">Acidaminococcus fermentans</name>
    <dbReference type="NCBI Taxonomy" id="905"/>
    <lineage>
        <taxon>Bacteria</taxon>
        <taxon>Bacillati</taxon>
        <taxon>Bacillota</taxon>
        <taxon>Negativicutes</taxon>
        <taxon>Acidaminococcales</taxon>
        <taxon>Acidaminococcaceae</taxon>
        <taxon>Acidaminococcus</taxon>
    </lineage>
</organism>
<dbReference type="InterPro" id="IPR039426">
    <property type="entry name" value="TonB-dep_rcpt-like"/>
</dbReference>
<dbReference type="PANTHER" id="PTHR30069">
    <property type="entry name" value="TONB-DEPENDENT OUTER MEMBRANE RECEPTOR"/>
    <property type="match status" value="1"/>
</dbReference>
<name>A0A1H3AB52_ACIFE</name>
<evidence type="ECO:0000259" key="14">
    <source>
        <dbReference type="Pfam" id="PF00593"/>
    </source>
</evidence>
<feature type="chain" id="PRO_5032568875" evidence="13">
    <location>
        <begin position="31"/>
        <end position="681"/>
    </location>
</feature>
<dbReference type="Proteomes" id="UP000182379">
    <property type="component" value="Unassembled WGS sequence"/>
</dbReference>
<keyword evidence="2 10" id="KW-0813">Transport</keyword>
<evidence type="ECO:0000259" key="15">
    <source>
        <dbReference type="Pfam" id="PF07715"/>
    </source>
</evidence>
<evidence type="ECO:0000256" key="13">
    <source>
        <dbReference type="SAM" id="SignalP"/>
    </source>
</evidence>
<dbReference type="GO" id="GO:0009279">
    <property type="term" value="C:cell outer membrane"/>
    <property type="evidence" value="ECO:0007669"/>
    <property type="project" value="UniProtKB-SubCell"/>
</dbReference>
<evidence type="ECO:0000256" key="12">
    <source>
        <dbReference type="SAM" id="MobiDB-lite"/>
    </source>
</evidence>
<sequence>MLLSRKVSLSLFLAILALAPLGFRPLPALAAEAGPSHAQKAAPHPQKAPALLGRPHGKASPVINAHSAVTNTDLMPVAAGVTVITRQEIAANHYDSVAEALTYAPGVTVTGGVVNTSQRIVRIDGDERVAVFIDGHRMNLESGLTNGRSTYDLDMAVPPSAIERIEVIRGMADGGYLNYDTPGGAINIVTRKGRDHQVRLEGARGPYDGWRWSAHLEGSAEGWSWLATGGRSNLDALHYRDASGSRHTMPDSARNRREMFYRFDRQFTDSTSLTLSYAHFSNSRGLWLGRSYWDSHREDYEAEKLANNVNLTYNYKEDAPVPAWISFSHNYNQADSYYPAGTEEQDRLPSYSRWKARTNSLDWRDGWKVHRNLTVSAGASWQHTSLDTEQNLLDAHNFAKDYNKGISNLSAFVTTKTRYGKLSLQSTSLFNHNTRFDNEYVYGNSLEYRPDDRLTLYGSLQRIYSVPTLDELYYNNANRDSDGAWKIRGNEHLQPETGLKWNGGIRYRLNDHSTLDANAFVSHINNPIVWYKEAGAWTPKNLESQNKSGLQLTWEDRFSPRYGLTASYAWTRTDTTCGGGIDPRYTDEVAPHAFKTALTYQDSRWTNSLLFQAAWGRDKGWYTGNAYTLDANFNYRFNSRWSAWLKLRNLLDESYEDVGSRALGDCPACGRTALVGVTYTL</sequence>
<dbReference type="SUPFAM" id="SSF56935">
    <property type="entry name" value="Porins"/>
    <property type="match status" value="1"/>
</dbReference>
<comment type="similarity">
    <text evidence="10 11">Belongs to the TonB-dependent receptor family.</text>
</comment>
<dbReference type="Gene3D" id="2.170.130.10">
    <property type="entry name" value="TonB-dependent receptor, plug domain"/>
    <property type="match status" value="1"/>
</dbReference>
<feature type="domain" description="TonB-dependent receptor-like beta-barrel" evidence="14">
    <location>
        <begin position="246"/>
        <end position="650"/>
    </location>
</feature>
<feature type="domain" description="TonB-dependent receptor plug" evidence="15">
    <location>
        <begin position="76"/>
        <end position="173"/>
    </location>
</feature>
<evidence type="ECO:0000256" key="3">
    <source>
        <dbReference type="ARBA" id="ARBA00022452"/>
    </source>
</evidence>
<keyword evidence="4 10" id="KW-0812">Transmembrane</keyword>
<gene>
    <name evidence="16" type="ORF">SAMN05216495_11923</name>
</gene>
<dbReference type="PANTHER" id="PTHR30069:SF29">
    <property type="entry name" value="HEMOGLOBIN AND HEMOGLOBIN-HAPTOGLOBIN-BINDING PROTEIN 1-RELATED"/>
    <property type="match status" value="1"/>
</dbReference>
<evidence type="ECO:0000256" key="6">
    <source>
        <dbReference type="ARBA" id="ARBA00023077"/>
    </source>
</evidence>
<dbReference type="Pfam" id="PF07715">
    <property type="entry name" value="Plug"/>
    <property type="match status" value="1"/>
</dbReference>
<feature type="compositionally biased region" description="Low complexity" evidence="12">
    <location>
        <begin position="37"/>
        <end position="50"/>
    </location>
</feature>
<dbReference type="RefSeq" id="WP_074708124.1">
    <property type="nucleotide sequence ID" value="NZ_CAMEFB010000012.1"/>
</dbReference>
<evidence type="ECO:0000313" key="16">
    <source>
        <dbReference type="EMBL" id="SDX26691.1"/>
    </source>
</evidence>
<feature type="region of interest" description="Disordered" evidence="12">
    <location>
        <begin position="34"/>
        <end position="58"/>
    </location>
</feature>
<comment type="subcellular location">
    <subcellularLocation>
        <location evidence="1 10">Cell outer membrane</location>
        <topology evidence="1 10">Multi-pass membrane protein</topology>
    </subcellularLocation>
</comment>
<protein>
    <submittedName>
        <fullName evidence="16">Vitamin B12 transporter</fullName>
    </submittedName>
</protein>
<reference evidence="16 17" key="1">
    <citation type="submission" date="2016-10" db="EMBL/GenBank/DDBJ databases">
        <authorList>
            <person name="Varghese N."/>
            <person name="Submissions S."/>
        </authorList>
    </citation>
    <scope>NUCLEOTIDE SEQUENCE [LARGE SCALE GENOMIC DNA]</scope>
    <source>
        <strain evidence="16 17">WCC6</strain>
    </source>
</reference>
<keyword evidence="5 13" id="KW-0732">Signal</keyword>
<keyword evidence="3 10" id="KW-1134">Transmembrane beta strand</keyword>
<dbReference type="InterPro" id="IPR037066">
    <property type="entry name" value="Plug_dom_sf"/>
</dbReference>
<evidence type="ECO:0000256" key="8">
    <source>
        <dbReference type="ARBA" id="ARBA00023170"/>
    </source>
</evidence>
<proteinExistence type="inferred from homology"/>
<evidence type="ECO:0000256" key="1">
    <source>
        <dbReference type="ARBA" id="ARBA00004571"/>
    </source>
</evidence>
<evidence type="ECO:0000256" key="5">
    <source>
        <dbReference type="ARBA" id="ARBA00022729"/>
    </source>
</evidence>
<evidence type="ECO:0000256" key="10">
    <source>
        <dbReference type="PROSITE-ProRule" id="PRU01360"/>
    </source>
</evidence>
<dbReference type="GO" id="GO:0015344">
    <property type="term" value="F:siderophore uptake transmembrane transporter activity"/>
    <property type="evidence" value="ECO:0007669"/>
    <property type="project" value="TreeGrafter"/>
</dbReference>